<evidence type="ECO:0000313" key="3">
    <source>
        <dbReference type="Proteomes" id="UP001279734"/>
    </source>
</evidence>
<dbReference type="SUPFAM" id="SSF143456">
    <property type="entry name" value="VC0467-like"/>
    <property type="match status" value="1"/>
</dbReference>
<proteinExistence type="predicted"/>
<gene>
    <name evidence="2" type="ORF">Nepgr_014341</name>
</gene>
<reference evidence="2" key="1">
    <citation type="submission" date="2023-05" db="EMBL/GenBank/DDBJ databases">
        <title>Nepenthes gracilis genome sequencing.</title>
        <authorList>
            <person name="Fukushima K."/>
        </authorList>
    </citation>
    <scope>NUCLEOTIDE SEQUENCE</scope>
    <source>
        <strain evidence="2">SING2019-196</strain>
    </source>
</reference>
<evidence type="ECO:0000256" key="1">
    <source>
        <dbReference type="SAM" id="MobiDB-lite"/>
    </source>
</evidence>
<evidence type="ECO:0008006" key="4">
    <source>
        <dbReference type="Google" id="ProtNLM"/>
    </source>
</evidence>
<protein>
    <recommendedName>
        <fullName evidence="4">Thioredoxin domain-containing protein</fullName>
    </recommendedName>
</protein>
<dbReference type="AlphaFoldDB" id="A0AAD3SIZ5"/>
<feature type="region of interest" description="Disordered" evidence="1">
    <location>
        <begin position="545"/>
        <end position="570"/>
    </location>
</feature>
<dbReference type="EMBL" id="BSYO01000012">
    <property type="protein sequence ID" value="GMH12500.1"/>
    <property type="molecule type" value="Genomic_DNA"/>
</dbReference>
<dbReference type="InterPro" id="IPR036249">
    <property type="entry name" value="Thioredoxin-like_sf"/>
</dbReference>
<organism evidence="2 3">
    <name type="scientific">Nepenthes gracilis</name>
    <name type="common">Slender pitcher plant</name>
    <dbReference type="NCBI Taxonomy" id="150966"/>
    <lineage>
        <taxon>Eukaryota</taxon>
        <taxon>Viridiplantae</taxon>
        <taxon>Streptophyta</taxon>
        <taxon>Embryophyta</taxon>
        <taxon>Tracheophyta</taxon>
        <taxon>Spermatophyta</taxon>
        <taxon>Magnoliopsida</taxon>
        <taxon>eudicotyledons</taxon>
        <taxon>Gunneridae</taxon>
        <taxon>Pentapetalae</taxon>
        <taxon>Caryophyllales</taxon>
        <taxon>Nepenthaceae</taxon>
        <taxon>Nepenthes</taxon>
    </lineage>
</organism>
<keyword evidence="3" id="KW-1185">Reference proteome</keyword>
<dbReference type="InterPro" id="IPR003774">
    <property type="entry name" value="AlgH-like"/>
</dbReference>
<dbReference type="PANTHER" id="PTHR31984:SF12">
    <property type="entry name" value="THIOREDOXIN DOMAIN-CONTAINING PROTEIN"/>
    <property type="match status" value="1"/>
</dbReference>
<sequence>MIISGSTDEGKNQSDRGYGVDDWRLFRMAAVVGFCLLLIPHAVAASGGSGTKSIGKFEWQILTARNFTTQIRLHRHILLFVTVPWSGESRSLMMEFSHKLTHNNEKLGLLKLMVVYGNRDKVLANSLGATGEITILCYHHSVSFKYQGRRKVQDILSSVSYLMLAVPGELPLNKIDNSEALEAFVASTDMSVLLLEHCEWTPTLLSLLNTNGTAQGAIKGGLLPRGFNKDTNRTLASGSLEILKDMGNEKLTCGVENAFSGSPWFGEFTLKNRTSPSVETDVTRPSVRSSCSFEEYQKLNSFFSKLITVARNFFLPPQRQRYGLVSERSLLSSLGVEHSGPWSLVIYYAGCRSCSKVLKEENDLQDALEMRNSPFMELMGDELDLGLALPIDKPSVLLFVDRLSHSLEIRERSKEALDAFKEVVVQYLSSYQIDGQNTNWRKKSPIQTHQVSTIKLEDPGVLVSSLSHKMKLKDKMSVMIINEGKHVTVDNIGSDIQSSPLHEILTYLLGQKKQKKLSSLAKEAGFQLLSDDRDIEITDTVSSQKENWFDSAEPSMDSPPESVVDTEEEHNLGSSYLAEHNEQSSHSTDFEAPIEFNEKQTTKDLASEQSTAVITNPSFFDHGLAFAKNVDSEKETFSHTDKLTEQQNDSSGFTGSFFFSDGNYQLLRSLTSESKVPRMVLIDPISEQHYIFPEVTDFSYFSISDFIKGFLNGTLLPYQRSGALLSPREALHPPFVNLDFHEKDSIPGVTTNTFSELVLGSSQSHAQIASHAWSKDVLVLFSNSWCGFCQRMEVVVREVYRASKGYANITKAGPKNKKMVIDNEDEFGSEKKQDAMLKLPVIYQIDCTLNECSGILKSMDQREIYPTLLLFPAEKKTAVPYEGDMAVTDIIKFIASHGSSSHHLVGQKGILWTKAEERDENPSSSKDILLAAAYQESSDAKDKYYEVLRKSRNWQNQVQYKQMRSHSQTSSGSKVANHNVGIGSFLVATDKLLGISPFDKARILIVRANRSTGFQGLIVNKHIKWDSLPELEHVELLKEAPLSFGGPVIDRELPLVALTRKYLRDQYIEVLQGVYFLDQLATIREIEEINTGNQSAKDYWFFLGYSGWGWSQLYSEIAEDSWSLGDGSMADLHWL</sequence>
<dbReference type="SUPFAM" id="SSF52833">
    <property type="entry name" value="Thioredoxin-like"/>
    <property type="match status" value="1"/>
</dbReference>
<evidence type="ECO:0000313" key="2">
    <source>
        <dbReference type="EMBL" id="GMH12500.1"/>
    </source>
</evidence>
<dbReference type="PANTHER" id="PTHR31984">
    <property type="entry name" value="TRANSPORTER, PUTATIVE (DUF179)-RELATED"/>
    <property type="match status" value="1"/>
</dbReference>
<accession>A0AAD3SIZ5</accession>
<dbReference type="Proteomes" id="UP001279734">
    <property type="component" value="Unassembled WGS sequence"/>
</dbReference>
<dbReference type="Gene3D" id="3.40.1740.10">
    <property type="entry name" value="VC0467-like"/>
    <property type="match status" value="1"/>
</dbReference>
<comment type="caution">
    <text evidence="2">The sequence shown here is derived from an EMBL/GenBank/DDBJ whole genome shotgun (WGS) entry which is preliminary data.</text>
</comment>
<dbReference type="Pfam" id="PF02622">
    <property type="entry name" value="DUF179"/>
    <property type="match status" value="1"/>
</dbReference>
<dbReference type="Gene3D" id="3.40.30.10">
    <property type="entry name" value="Glutaredoxin"/>
    <property type="match status" value="3"/>
</dbReference>
<name>A0AAD3SIZ5_NEPGR</name>